<feature type="transmembrane region" description="Helical" evidence="1">
    <location>
        <begin position="49"/>
        <end position="69"/>
    </location>
</feature>
<sequence>MSNVVSSDTDVVVDISQAYFVKYGIIAALAVIVYDYFLTLGDEVGLSNIIRVFMAHTFLQISLVWPSRWNFTKVLFLLNRYLSFADVALATEGPYFMSYWRTS</sequence>
<evidence type="ECO:0000259" key="2">
    <source>
        <dbReference type="Pfam" id="PF20151"/>
    </source>
</evidence>
<name>M2QLY1_CERS8</name>
<reference evidence="3 4" key="1">
    <citation type="journal article" date="2012" name="Proc. Natl. Acad. Sci. U.S.A.">
        <title>Comparative genomics of Ceriporiopsis subvermispora and Phanerochaete chrysosporium provide insight into selective ligninolysis.</title>
        <authorList>
            <person name="Fernandez-Fueyo E."/>
            <person name="Ruiz-Duenas F.J."/>
            <person name="Ferreira P."/>
            <person name="Floudas D."/>
            <person name="Hibbett D.S."/>
            <person name="Canessa P."/>
            <person name="Larrondo L.F."/>
            <person name="James T.Y."/>
            <person name="Seelenfreund D."/>
            <person name="Lobos S."/>
            <person name="Polanco R."/>
            <person name="Tello M."/>
            <person name="Honda Y."/>
            <person name="Watanabe T."/>
            <person name="Watanabe T."/>
            <person name="Ryu J.S."/>
            <person name="Kubicek C.P."/>
            <person name="Schmoll M."/>
            <person name="Gaskell J."/>
            <person name="Hammel K.E."/>
            <person name="St John F.J."/>
            <person name="Vanden Wymelenberg A."/>
            <person name="Sabat G."/>
            <person name="Splinter BonDurant S."/>
            <person name="Syed K."/>
            <person name="Yadav J.S."/>
            <person name="Doddapaneni H."/>
            <person name="Subramanian V."/>
            <person name="Lavin J.L."/>
            <person name="Oguiza J.A."/>
            <person name="Perez G."/>
            <person name="Pisabarro A.G."/>
            <person name="Ramirez L."/>
            <person name="Santoyo F."/>
            <person name="Master E."/>
            <person name="Coutinho P.M."/>
            <person name="Henrissat B."/>
            <person name="Lombard V."/>
            <person name="Magnuson J.K."/>
            <person name="Kuees U."/>
            <person name="Hori C."/>
            <person name="Igarashi K."/>
            <person name="Samejima M."/>
            <person name="Held B.W."/>
            <person name="Barry K.W."/>
            <person name="LaButti K.M."/>
            <person name="Lapidus A."/>
            <person name="Lindquist E.A."/>
            <person name="Lucas S.M."/>
            <person name="Riley R."/>
            <person name="Salamov A.A."/>
            <person name="Hoffmeister D."/>
            <person name="Schwenk D."/>
            <person name="Hadar Y."/>
            <person name="Yarden O."/>
            <person name="de Vries R.P."/>
            <person name="Wiebenga A."/>
            <person name="Stenlid J."/>
            <person name="Eastwood D."/>
            <person name="Grigoriev I.V."/>
            <person name="Berka R.M."/>
            <person name="Blanchette R.A."/>
            <person name="Kersten P."/>
            <person name="Martinez A.T."/>
            <person name="Vicuna R."/>
            <person name="Cullen D."/>
        </authorList>
    </citation>
    <scope>NUCLEOTIDE SEQUENCE [LARGE SCALE GENOMIC DNA]</scope>
    <source>
        <strain evidence="3 4">B</strain>
    </source>
</reference>
<dbReference type="InterPro" id="IPR045340">
    <property type="entry name" value="DUF6533"/>
</dbReference>
<keyword evidence="1" id="KW-0472">Membrane</keyword>
<accession>M2QLY1</accession>
<dbReference type="EMBL" id="KB445795">
    <property type="protein sequence ID" value="EMD38033.1"/>
    <property type="molecule type" value="Genomic_DNA"/>
</dbReference>
<evidence type="ECO:0000313" key="3">
    <source>
        <dbReference type="EMBL" id="EMD38033.1"/>
    </source>
</evidence>
<evidence type="ECO:0000313" key="4">
    <source>
        <dbReference type="Proteomes" id="UP000016930"/>
    </source>
</evidence>
<protein>
    <recommendedName>
        <fullName evidence="2">DUF6533 domain-containing protein</fullName>
    </recommendedName>
</protein>
<dbReference type="OrthoDB" id="3350812at2759"/>
<dbReference type="HOGENOM" id="CLU_2263437_0_0_1"/>
<keyword evidence="4" id="KW-1185">Reference proteome</keyword>
<keyword evidence="1" id="KW-0812">Transmembrane</keyword>
<evidence type="ECO:0000256" key="1">
    <source>
        <dbReference type="SAM" id="Phobius"/>
    </source>
</evidence>
<feature type="transmembrane region" description="Helical" evidence="1">
    <location>
        <begin position="20"/>
        <end position="37"/>
    </location>
</feature>
<proteinExistence type="predicted"/>
<gene>
    <name evidence="3" type="ORF">CERSUDRAFT_93554</name>
</gene>
<feature type="domain" description="DUF6533" evidence="2">
    <location>
        <begin position="23"/>
        <end position="84"/>
    </location>
</feature>
<dbReference type="Proteomes" id="UP000016930">
    <property type="component" value="Unassembled WGS sequence"/>
</dbReference>
<dbReference type="Pfam" id="PF20151">
    <property type="entry name" value="DUF6533"/>
    <property type="match status" value="1"/>
</dbReference>
<keyword evidence="1" id="KW-1133">Transmembrane helix</keyword>
<dbReference type="AlphaFoldDB" id="M2QLY1"/>
<organism evidence="3 4">
    <name type="scientific">Ceriporiopsis subvermispora (strain B)</name>
    <name type="common">White-rot fungus</name>
    <name type="synonym">Gelatoporia subvermispora</name>
    <dbReference type="NCBI Taxonomy" id="914234"/>
    <lineage>
        <taxon>Eukaryota</taxon>
        <taxon>Fungi</taxon>
        <taxon>Dikarya</taxon>
        <taxon>Basidiomycota</taxon>
        <taxon>Agaricomycotina</taxon>
        <taxon>Agaricomycetes</taxon>
        <taxon>Polyporales</taxon>
        <taxon>Gelatoporiaceae</taxon>
        <taxon>Gelatoporia</taxon>
    </lineage>
</organism>